<dbReference type="RefSeq" id="WP_275818910.1">
    <property type="nucleotide sequence ID" value="NZ_JARHUD010000001.1"/>
</dbReference>
<dbReference type="SUPFAM" id="SSF52283">
    <property type="entry name" value="Formate/glycerate dehydrogenase catalytic domain-like"/>
    <property type="match status" value="1"/>
</dbReference>
<dbReference type="Gene3D" id="3.40.50.720">
    <property type="entry name" value="NAD(P)-binding Rossmann-like Domain"/>
    <property type="match status" value="2"/>
</dbReference>
<evidence type="ECO:0000313" key="5">
    <source>
        <dbReference type="EMBL" id="MDF2094419.1"/>
    </source>
</evidence>
<proteinExistence type="inferred from homology"/>
<dbReference type="EMBL" id="JARHUD010000001">
    <property type="protein sequence ID" value="MDF2094419.1"/>
    <property type="molecule type" value="Genomic_DNA"/>
</dbReference>
<reference evidence="5 6" key="1">
    <citation type="submission" date="2023-03" db="EMBL/GenBank/DDBJ databases">
        <title>Fodinicurvata sp. CAU 1616 isolated from sea sendiment.</title>
        <authorList>
            <person name="Kim W."/>
        </authorList>
    </citation>
    <scope>NUCLEOTIDE SEQUENCE [LARGE SCALE GENOMIC DNA]</scope>
    <source>
        <strain evidence="5 6">CAU 1616</strain>
    </source>
</reference>
<organism evidence="5 6">
    <name type="scientific">Aquibaculum arenosum</name>
    <dbReference type="NCBI Taxonomy" id="3032591"/>
    <lineage>
        <taxon>Bacteria</taxon>
        <taxon>Pseudomonadati</taxon>
        <taxon>Pseudomonadota</taxon>
        <taxon>Alphaproteobacteria</taxon>
        <taxon>Rhodospirillales</taxon>
        <taxon>Rhodovibrionaceae</taxon>
        <taxon>Aquibaculum</taxon>
    </lineage>
</organism>
<dbReference type="PROSITE" id="PS00670">
    <property type="entry name" value="D_2_HYDROXYACID_DH_2"/>
    <property type="match status" value="1"/>
</dbReference>
<sequence>MARFRILVPDAKFDDDGVIERRLSGDDYDWTICRAKTMDQLPAEVLDSCDGIVTWHVLRFDPALVARLQRCRIIVRAGVGYDHIDLDSTAAAGIAVSNTPDYGTMEVADHALAMALVLSRGLLRYHTELLADPKGAFNSAASMGQRRLTGQTFAVLGIGRIGTAAALRAKAFGFRVVCYDPYVSRGVERALGIERVESLDELLAQADVLSLHAPLTANTRNILGADALKKIKPGAVLVNTARGGLTDPEAVLEALHDGRLAAAGLDVFPQEPIDPETPWYKTWVEQPAWLRGRLLLSPHTAWLSDESRQDARSKAVETLMAFLERGELRNCVNGMTAAAVRSNLS</sequence>
<dbReference type="InterPro" id="IPR006140">
    <property type="entry name" value="D-isomer_DH_NAD-bd"/>
</dbReference>
<comment type="caution">
    <text evidence="5">The sequence shown here is derived from an EMBL/GenBank/DDBJ whole genome shotgun (WGS) entry which is preliminary data.</text>
</comment>
<feature type="domain" description="D-isomer specific 2-hydroxyacid dehydrogenase catalytic" evidence="3">
    <location>
        <begin position="27"/>
        <end position="333"/>
    </location>
</feature>
<feature type="domain" description="D-isomer specific 2-hydroxyacid dehydrogenase NAD-binding" evidence="4">
    <location>
        <begin position="112"/>
        <end position="301"/>
    </location>
</feature>
<evidence type="ECO:0000256" key="2">
    <source>
        <dbReference type="RuleBase" id="RU003719"/>
    </source>
</evidence>
<accession>A0ABT5YJI2</accession>
<dbReference type="SUPFAM" id="SSF51735">
    <property type="entry name" value="NAD(P)-binding Rossmann-fold domains"/>
    <property type="match status" value="1"/>
</dbReference>
<dbReference type="CDD" id="cd05299">
    <property type="entry name" value="CtBP_dh"/>
    <property type="match status" value="1"/>
</dbReference>
<evidence type="ECO:0000259" key="4">
    <source>
        <dbReference type="Pfam" id="PF02826"/>
    </source>
</evidence>
<gene>
    <name evidence="5" type="ORF">P2G67_00350</name>
</gene>
<evidence type="ECO:0000259" key="3">
    <source>
        <dbReference type="Pfam" id="PF00389"/>
    </source>
</evidence>
<name>A0ABT5YJI2_9PROT</name>
<evidence type="ECO:0000256" key="1">
    <source>
        <dbReference type="ARBA" id="ARBA00023002"/>
    </source>
</evidence>
<keyword evidence="6" id="KW-1185">Reference proteome</keyword>
<dbReference type="InterPro" id="IPR043322">
    <property type="entry name" value="CtBP"/>
</dbReference>
<dbReference type="InterPro" id="IPR036291">
    <property type="entry name" value="NAD(P)-bd_dom_sf"/>
</dbReference>
<protein>
    <submittedName>
        <fullName evidence="5">C-terminal binding protein</fullName>
    </submittedName>
</protein>
<dbReference type="InterPro" id="IPR006139">
    <property type="entry name" value="D-isomer_2_OHA_DH_cat_dom"/>
</dbReference>
<dbReference type="InterPro" id="IPR051638">
    <property type="entry name" value="CTBP_dehydrogenase"/>
</dbReference>
<keyword evidence="1 2" id="KW-0560">Oxidoreductase</keyword>
<comment type="similarity">
    <text evidence="2">Belongs to the D-isomer specific 2-hydroxyacid dehydrogenase family.</text>
</comment>
<dbReference type="Pfam" id="PF02826">
    <property type="entry name" value="2-Hacid_dh_C"/>
    <property type="match status" value="1"/>
</dbReference>
<evidence type="ECO:0000313" key="6">
    <source>
        <dbReference type="Proteomes" id="UP001215503"/>
    </source>
</evidence>
<dbReference type="InterPro" id="IPR029753">
    <property type="entry name" value="D-isomer_DH_CS"/>
</dbReference>
<dbReference type="PANTHER" id="PTHR46029:SF7">
    <property type="entry name" value="C-TERMINAL-BINDING PROTEIN"/>
    <property type="match status" value="1"/>
</dbReference>
<dbReference type="PANTHER" id="PTHR46029">
    <property type="entry name" value="C-TERMINAL-BINDING PROTEIN"/>
    <property type="match status" value="1"/>
</dbReference>
<dbReference type="Proteomes" id="UP001215503">
    <property type="component" value="Unassembled WGS sequence"/>
</dbReference>
<dbReference type="Pfam" id="PF00389">
    <property type="entry name" value="2-Hacid_dh"/>
    <property type="match status" value="1"/>
</dbReference>